<dbReference type="GO" id="GO:0003700">
    <property type="term" value="F:DNA-binding transcription factor activity"/>
    <property type="evidence" value="ECO:0007669"/>
    <property type="project" value="InterPro"/>
</dbReference>
<dbReference type="EMBL" id="PGFB01000002">
    <property type="protein sequence ID" value="PJJ63523.1"/>
    <property type="molecule type" value="Genomic_DNA"/>
</dbReference>
<organism evidence="2 3">
    <name type="scientific">Compostimonas suwonensis</name>
    <dbReference type="NCBI Taxonomy" id="1048394"/>
    <lineage>
        <taxon>Bacteria</taxon>
        <taxon>Bacillati</taxon>
        <taxon>Actinomycetota</taxon>
        <taxon>Actinomycetes</taxon>
        <taxon>Micrococcales</taxon>
        <taxon>Microbacteriaceae</taxon>
        <taxon>Compostimonas</taxon>
    </lineage>
</organism>
<dbReference type="RefSeq" id="WP_100344010.1">
    <property type="nucleotide sequence ID" value="NZ_PGFB01000002.1"/>
</dbReference>
<keyword evidence="3" id="KW-1185">Reference proteome</keyword>
<accession>A0A2M9BZM1</accession>
<evidence type="ECO:0000313" key="3">
    <source>
        <dbReference type="Proteomes" id="UP000230161"/>
    </source>
</evidence>
<dbReference type="GO" id="GO:0006950">
    <property type="term" value="P:response to stress"/>
    <property type="evidence" value="ECO:0007669"/>
    <property type="project" value="TreeGrafter"/>
</dbReference>
<comment type="caution">
    <text evidence="2">The sequence shown here is derived from an EMBL/GenBank/DDBJ whole genome shotgun (WGS) entry which is preliminary data.</text>
</comment>
<proteinExistence type="predicted"/>
<keyword evidence="2" id="KW-0238">DNA-binding</keyword>
<dbReference type="InterPro" id="IPR039422">
    <property type="entry name" value="MarR/SlyA-like"/>
</dbReference>
<evidence type="ECO:0000259" key="1">
    <source>
        <dbReference type="PROSITE" id="PS50995"/>
    </source>
</evidence>
<sequence>MSATEWDKTATLWFLVRQAAARMDRAGDALYRQELGVSLAQFLVLSVVDAHPGPLNQQAIADRLGLTKGTVSRQIELAVESGRMTVETAVHSRREHAVRLTSEGAALVRKGDAVLAKSLESDMPAFVPDELAATLRTLSALNASMGGPPSPEWGAQQ</sequence>
<name>A0A2M9BZM1_9MICO</name>
<dbReference type="PANTHER" id="PTHR33164">
    <property type="entry name" value="TRANSCRIPTIONAL REGULATOR, MARR FAMILY"/>
    <property type="match status" value="1"/>
</dbReference>
<dbReference type="GO" id="GO:0003677">
    <property type="term" value="F:DNA binding"/>
    <property type="evidence" value="ECO:0007669"/>
    <property type="project" value="UniProtKB-KW"/>
</dbReference>
<dbReference type="SUPFAM" id="SSF46785">
    <property type="entry name" value="Winged helix' DNA-binding domain"/>
    <property type="match status" value="1"/>
</dbReference>
<dbReference type="Proteomes" id="UP000230161">
    <property type="component" value="Unassembled WGS sequence"/>
</dbReference>
<dbReference type="InterPro" id="IPR000835">
    <property type="entry name" value="HTH_MarR-typ"/>
</dbReference>
<dbReference type="PROSITE" id="PS50995">
    <property type="entry name" value="HTH_MARR_2"/>
    <property type="match status" value="1"/>
</dbReference>
<dbReference type="InterPro" id="IPR036388">
    <property type="entry name" value="WH-like_DNA-bd_sf"/>
</dbReference>
<dbReference type="PANTHER" id="PTHR33164:SF57">
    <property type="entry name" value="MARR-FAMILY TRANSCRIPTIONAL REGULATOR"/>
    <property type="match status" value="1"/>
</dbReference>
<feature type="domain" description="HTH marR-type" evidence="1">
    <location>
        <begin position="9"/>
        <end position="143"/>
    </location>
</feature>
<dbReference type="InterPro" id="IPR036390">
    <property type="entry name" value="WH_DNA-bd_sf"/>
</dbReference>
<evidence type="ECO:0000313" key="2">
    <source>
        <dbReference type="EMBL" id="PJJ63523.1"/>
    </source>
</evidence>
<dbReference type="Pfam" id="PF12802">
    <property type="entry name" value="MarR_2"/>
    <property type="match status" value="1"/>
</dbReference>
<dbReference type="Gene3D" id="1.10.10.10">
    <property type="entry name" value="Winged helix-like DNA-binding domain superfamily/Winged helix DNA-binding domain"/>
    <property type="match status" value="1"/>
</dbReference>
<dbReference type="AlphaFoldDB" id="A0A2M9BZM1"/>
<dbReference type="SMART" id="SM00347">
    <property type="entry name" value="HTH_MARR"/>
    <property type="match status" value="1"/>
</dbReference>
<protein>
    <submittedName>
        <fullName evidence="2">DNA-binding MarR family transcriptional regulator</fullName>
    </submittedName>
</protein>
<gene>
    <name evidence="2" type="ORF">CLV54_1191</name>
</gene>
<reference evidence="2 3" key="1">
    <citation type="submission" date="2017-11" db="EMBL/GenBank/DDBJ databases">
        <title>Genomic Encyclopedia of Archaeal and Bacterial Type Strains, Phase II (KMG-II): From Individual Species to Whole Genera.</title>
        <authorList>
            <person name="Goeker M."/>
        </authorList>
    </citation>
    <scope>NUCLEOTIDE SEQUENCE [LARGE SCALE GENOMIC DNA]</scope>
    <source>
        <strain evidence="2 3">DSM 25625</strain>
    </source>
</reference>
<dbReference type="OrthoDB" id="4947868at2"/>